<evidence type="ECO:0000256" key="2">
    <source>
        <dbReference type="ARBA" id="ARBA00022448"/>
    </source>
</evidence>
<dbReference type="AlphaFoldDB" id="A0A3A1U787"/>
<feature type="transmembrane region" description="Helical" evidence="7">
    <location>
        <begin position="163"/>
        <end position="183"/>
    </location>
</feature>
<dbReference type="InterPro" id="IPR004638">
    <property type="entry name" value="EmrB-like"/>
</dbReference>
<accession>A0A3A1U787</accession>
<sequence length="473" mass="47386">MRRTPLWLAVLAAGVPMFMATLDNLVVTTALPAIHADLGADIEGLQWITNAYTLAFASLMLFAVGLGDRFGRRRVFVLGIGVFALASAACALAGDESVLIAARTVQGAGAALTMPLSLPLLVSAVPDRLRAVAIGIWGGIAGLGVALGPVIGGAVVDGWSWSGIFWLNVPVAVVAVPLALVALPRAAGVRVRFDVAGVVLASLGVVALVFGIVRGNDAGWGSAEVLGALALGVAGLIAFVVRESRAAAPLLPLRLFRDRGFAVANVVALIFSLGAFGAVFLLAQFLQIVQGRTPFEAGLMTLPWTAMPLVIAPLSGLVAPRVGTRQLIVTGLVLLAAGIGWLGVVLGGDPSYGVQLPGYVAAGLGMGLVFSPLSNAVLAGVAPADHAKANGANSTLREIGVALGIAVLTAVFTGAGGTLTPAGFADAAQPAVLVGAGVVAAGAVLALLLPSGRVRAAAATPEARLAVAEPIAV</sequence>
<feature type="transmembrane region" description="Helical" evidence="7">
    <location>
        <begin position="195"/>
        <end position="213"/>
    </location>
</feature>
<protein>
    <submittedName>
        <fullName evidence="9">DHA2 family efflux MFS transporter permease subunit</fullName>
    </submittedName>
</protein>
<dbReference type="InterPro" id="IPR036259">
    <property type="entry name" value="MFS_trans_sf"/>
</dbReference>
<dbReference type="CDD" id="cd17321">
    <property type="entry name" value="MFS_MMR_MDR_like"/>
    <property type="match status" value="1"/>
</dbReference>
<dbReference type="EMBL" id="QXTG01000001">
    <property type="protein sequence ID" value="RIX30149.1"/>
    <property type="molecule type" value="Genomic_DNA"/>
</dbReference>
<dbReference type="NCBIfam" id="TIGR00711">
    <property type="entry name" value="efflux_EmrB"/>
    <property type="match status" value="1"/>
</dbReference>
<dbReference type="PANTHER" id="PTHR42718">
    <property type="entry name" value="MAJOR FACILITATOR SUPERFAMILY MULTIDRUG TRANSPORTER MFSC"/>
    <property type="match status" value="1"/>
</dbReference>
<name>A0A3A1U787_9MICO</name>
<keyword evidence="10" id="KW-1185">Reference proteome</keyword>
<dbReference type="InterPro" id="IPR020846">
    <property type="entry name" value="MFS_dom"/>
</dbReference>
<comment type="subcellular location">
    <subcellularLocation>
        <location evidence="1">Cell membrane</location>
        <topology evidence="1">Multi-pass membrane protein</topology>
    </subcellularLocation>
</comment>
<dbReference type="PANTHER" id="PTHR42718:SF42">
    <property type="entry name" value="EXPORT PROTEIN"/>
    <property type="match status" value="1"/>
</dbReference>
<dbReference type="PROSITE" id="PS50850">
    <property type="entry name" value="MFS"/>
    <property type="match status" value="1"/>
</dbReference>
<dbReference type="Gene3D" id="1.20.1720.10">
    <property type="entry name" value="Multidrug resistance protein D"/>
    <property type="match status" value="1"/>
</dbReference>
<feature type="transmembrane region" description="Helical" evidence="7">
    <location>
        <begin position="358"/>
        <end position="378"/>
    </location>
</feature>
<feature type="transmembrane region" description="Helical" evidence="7">
    <location>
        <begin position="129"/>
        <end position="151"/>
    </location>
</feature>
<reference evidence="10" key="1">
    <citation type="submission" date="2018-09" db="EMBL/GenBank/DDBJ databases">
        <authorList>
            <person name="Kim I."/>
        </authorList>
    </citation>
    <scope>NUCLEOTIDE SEQUENCE [LARGE SCALE GENOMIC DNA]</scope>
    <source>
        <strain evidence="10">DD4a</strain>
    </source>
</reference>
<evidence type="ECO:0000256" key="4">
    <source>
        <dbReference type="ARBA" id="ARBA00022692"/>
    </source>
</evidence>
<feature type="domain" description="Major facilitator superfamily (MFS) profile" evidence="8">
    <location>
        <begin position="9"/>
        <end position="454"/>
    </location>
</feature>
<feature type="transmembrane region" description="Helical" evidence="7">
    <location>
        <begin position="431"/>
        <end position="449"/>
    </location>
</feature>
<evidence type="ECO:0000313" key="10">
    <source>
        <dbReference type="Proteomes" id="UP000265742"/>
    </source>
</evidence>
<evidence type="ECO:0000256" key="3">
    <source>
        <dbReference type="ARBA" id="ARBA00022475"/>
    </source>
</evidence>
<dbReference type="PRINTS" id="PR01036">
    <property type="entry name" value="TCRTETB"/>
</dbReference>
<feature type="transmembrane region" description="Helical" evidence="7">
    <location>
        <begin position="399"/>
        <end position="419"/>
    </location>
</feature>
<feature type="transmembrane region" description="Helical" evidence="7">
    <location>
        <begin position="75"/>
        <end position="94"/>
    </location>
</feature>
<evidence type="ECO:0000256" key="6">
    <source>
        <dbReference type="ARBA" id="ARBA00023136"/>
    </source>
</evidence>
<evidence type="ECO:0000313" key="9">
    <source>
        <dbReference type="EMBL" id="RIX30149.1"/>
    </source>
</evidence>
<evidence type="ECO:0000256" key="5">
    <source>
        <dbReference type="ARBA" id="ARBA00022989"/>
    </source>
</evidence>
<feature type="transmembrane region" description="Helical" evidence="7">
    <location>
        <begin position="262"/>
        <end position="289"/>
    </location>
</feature>
<evidence type="ECO:0000256" key="7">
    <source>
        <dbReference type="SAM" id="Phobius"/>
    </source>
</evidence>
<dbReference type="OrthoDB" id="7375466at2"/>
<gene>
    <name evidence="9" type="ORF">D1781_01470</name>
</gene>
<keyword evidence="3" id="KW-1003">Cell membrane</keyword>
<keyword evidence="5 7" id="KW-1133">Transmembrane helix</keyword>
<dbReference type="Proteomes" id="UP000265742">
    <property type="component" value="Unassembled WGS sequence"/>
</dbReference>
<keyword evidence="2" id="KW-0813">Transport</keyword>
<feature type="transmembrane region" description="Helical" evidence="7">
    <location>
        <begin position="327"/>
        <end position="346"/>
    </location>
</feature>
<feature type="transmembrane region" description="Helical" evidence="7">
    <location>
        <begin position="219"/>
        <end position="241"/>
    </location>
</feature>
<dbReference type="Gene3D" id="1.20.1250.20">
    <property type="entry name" value="MFS general substrate transporter like domains"/>
    <property type="match status" value="1"/>
</dbReference>
<feature type="transmembrane region" description="Helical" evidence="7">
    <location>
        <begin position="100"/>
        <end position="122"/>
    </location>
</feature>
<comment type="caution">
    <text evidence="9">The sequence shown here is derived from an EMBL/GenBank/DDBJ whole genome shotgun (WGS) entry which is preliminary data.</text>
</comment>
<dbReference type="RefSeq" id="WP_119480513.1">
    <property type="nucleotide sequence ID" value="NZ_QXTG01000001.1"/>
</dbReference>
<keyword evidence="6 7" id="KW-0472">Membrane</keyword>
<evidence type="ECO:0000256" key="1">
    <source>
        <dbReference type="ARBA" id="ARBA00004651"/>
    </source>
</evidence>
<keyword evidence="4 7" id="KW-0812">Transmembrane</keyword>
<feature type="transmembrane region" description="Helical" evidence="7">
    <location>
        <begin position="48"/>
        <end position="66"/>
    </location>
</feature>
<organism evidence="9 10">
    <name type="scientific">Amnibacterium setariae</name>
    <dbReference type="NCBI Taxonomy" id="2306585"/>
    <lineage>
        <taxon>Bacteria</taxon>
        <taxon>Bacillati</taxon>
        <taxon>Actinomycetota</taxon>
        <taxon>Actinomycetes</taxon>
        <taxon>Micrococcales</taxon>
        <taxon>Microbacteriaceae</taxon>
        <taxon>Amnibacterium</taxon>
    </lineage>
</organism>
<dbReference type="InterPro" id="IPR011701">
    <property type="entry name" value="MFS"/>
</dbReference>
<dbReference type="SUPFAM" id="SSF103473">
    <property type="entry name" value="MFS general substrate transporter"/>
    <property type="match status" value="1"/>
</dbReference>
<evidence type="ECO:0000259" key="8">
    <source>
        <dbReference type="PROSITE" id="PS50850"/>
    </source>
</evidence>
<dbReference type="GO" id="GO:0005886">
    <property type="term" value="C:plasma membrane"/>
    <property type="evidence" value="ECO:0007669"/>
    <property type="project" value="UniProtKB-SubCell"/>
</dbReference>
<proteinExistence type="predicted"/>
<feature type="transmembrane region" description="Helical" evidence="7">
    <location>
        <begin position="301"/>
        <end position="320"/>
    </location>
</feature>
<dbReference type="GO" id="GO:0022857">
    <property type="term" value="F:transmembrane transporter activity"/>
    <property type="evidence" value="ECO:0007669"/>
    <property type="project" value="InterPro"/>
</dbReference>
<dbReference type="Pfam" id="PF07690">
    <property type="entry name" value="MFS_1"/>
    <property type="match status" value="1"/>
</dbReference>